<dbReference type="InterPro" id="IPR016039">
    <property type="entry name" value="Thiolase-like"/>
</dbReference>
<keyword evidence="4" id="KW-1185">Reference proteome</keyword>
<feature type="domain" description="Beta-ketoacyl-[acyl-carrier-protein] synthase III N-terminal" evidence="1">
    <location>
        <begin position="252"/>
        <end position="320"/>
    </location>
</feature>
<dbReference type="GO" id="GO:0004315">
    <property type="term" value="F:3-oxoacyl-[acyl-carrier-protein] synthase activity"/>
    <property type="evidence" value="ECO:0007669"/>
    <property type="project" value="InterPro"/>
</dbReference>
<dbReference type="Gene3D" id="3.40.47.10">
    <property type="match status" value="1"/>
</dbReference>
<gene>
    <name evidence="3" type="primary">grdC</name>
    <name evidence="3" type="ORF">HLPCO_000823</name>
</gene>
<evidence type="ECO:0000259" key="2">
    <source>
        <dbReference type="Pfam" id="PF19364"/>
    </source>
</evidence>
<evidence type="ECO:0000313" key="4">
    <source>
        <dbReference type="Proteomes" id="UP000005707"/>
    </source>
</evidence>
<dbReference type="Proteomes" id="UP000005707">
    <property type="component" value="Unassembled WGS sequence"/>
</dbReference>
<dbReference type="GO" id="GO:0006633">
    <property type="term" value="P:fatty acid biosynthetic process"/>
    <property type="evidence" value="ECO:0007669"/>
    <property type="project" value="InterPro"/>
</dbReference>
<sequence length="509" mass="55533">MTKAVLKGAGYSLIHTPNFLEHLGTTQTTTKKDSDYIINLKENLRSYDEVVNYLPNQVYIGNLHPDALKEYEKPFCTADYKEGSRYGQFGEIMPEDDFILLIKCADAFNLVLIEESFLNQTLESYKNHPLKTEDEIKLLEGKGSEQKKIDEAVENGAEGIYFNSKLVGCVKKAHDIDQNLSSHVMIENLIVKASSVVALKHLLAQNKVDVDQIGYVMECSEEACGDMNQRGGGNFAKAIAEMAGIKNAGGCDIRAFCAAPTHTLIHAASLVESGVYDHVVVVAGGATAKLGMNGRDHVKKGYPILEDVLGTFALLVSKDDGVSPTIRTDIVGTHKVGTGSSPQVVIKALVEEPLKRNNLQLTDVDKYSVEMQNPDLTSLAGAGDVPLSNYKMIGALAVMNKEIERKEIMNFVDQHGMIGWAPTQGHIPSGVPYCGHLYNQLTTDTTINRAMIIGKGSLFLGRMTNLFDGISVAIERNTGSQEQASVSKEEIQKLIAESMRDFASSLLGK</sequence>
<proteinExistence type="predicted"/>
<dbReference type="eggNOG" id="COG0332">
    <property type="taxonomic scope" value="Bacteria"/>
</dbReference>
<evidence type="ECO:0000313" key="3">
    <source>
        <dbReference type="EMBL" id="ERJ13204.1"/>
    </source>
</evidence>
<dbReference type="Pfam" id="PF19364">
    <property type="entry name" value="DUF5940"/>
    <property type="match status" value="1"/>
</dbReference>
<dbReference type="RefSeq" id="WP_008826786.1">
    <property type="nucleotide sequence ID" value="NZ_AFNU02000002.1"/>
</dbReference>
<dbReference type="AlphaFoldDB" id="U2FQ85"/>
<dbReference type="NCBIfam" id="NF040746">
    <property type="entry name" value="reduct_C_beta"/>
    <property type="match status" value="1"/>
</dbReference>
<dbReference type="OrthoDB" id="9762068at2"/>
<protein>
    <submittedName>
        <fullName evidence="3">Glycine reductase complex component C beta subunit protein</fullName>
    </submittedName>
</protein>
<dbReference type="STRING" id="1033810.HLPCO_000823"/>
<dbReference type="InParanoid" id="U2FQ85"/>
<evidence type="ECO:0000259" key="1">
    <source>
        <dbReference type="Pfam" id="PF08545"/>
    </source>
</evidence>
<comment type="caution">
    <text evidence="3">The sequence shown here is derived from an EMBL/GenBank/DDBJ whole genome shotgun (WGS) entry which is preliminary data.</text>
</comment>
<dbReference type="InterPro" id="IPR013751">
    <property type="entry name" value="ACP_syn_III_N"/>
</dbReference>
<dbReference type="EMBL" id="AFNU02000002">
    <property type="protein sequence ID" value="ERJ13204.1"/>
    <property type="molecule type" value="Genomic_DNA"/>
</dbReference>
<accession>U2FQ85</accession>
<organism evidence="3 4">
    <name type="scientific">Haloplasma contractile SSD-17B</name>
    <dbReference type="NCBI Taxonomy" id="1033810"/>
    <lineage>
        <taxon>Bacteria</taxon>
        <taxon>Bacillati</taxon>
        <taxon>Mycoplasmatota</taxon>
        <taxon>Mollicutes</taxon>
        <taxon>Haloplasmatales</taxon>
        <taxon>Haloplasmataceae</taxon>
        <taxon>Haloplasma</taxon>
    </lineage>
</organism>
<name>U2FQ85_9MOLU</name>
<dbReference type="InterPro" id="IPR045984">
    <property type="entry name" value="DUF5940"/>
</dbReference>
<dbReference type="SUPFAM" id="SSF53901">
    <property type="entry name" value="Thiolase-like"/>
    <property type="match status" value="1"/>
</dbReference>
<feature type="domain" description="DUF5940" evidence="2">
    <location>
        <begin position="345"/>
        <end position="507"/>
    </location>
</feature>
<reference evidence="3 4" key="2">
    <citation type="journal article" date="2013" name="PLoS ONE">
        <title>INDIGO - INtegrated Data Warehouse of MIcrobial GenOmes with Examples from the Red Sea Extremophiles.</title>
        <authorList>
            <person name="Alam I."/>
            <person name="Antunes A."/>
            <person name="Kamau A.A."/>
            <person name="Ba Alawi W."/>
            <person name="Kalkatawi M."/>
            <person name="Stingl U."/>
            <person name="Bajic V.B."/>
        </authorList>
    </citation>
    <scope>NUCLEOTIDE SEQUENCE [LARGE SCALE GENOMIC DNA]</scope>
    <source>
        <strain evidence="3 4">SSD-17B</strain>
    </source>
</reference>
<reference evidence="3 4" key="1">
    <citation type="journal article" date="2011" name="J. Bacteriol.">
        <title>Genome sequence of Haloplasma contractile, an unusual contractile bacterium from a deep-sea anoxic brine lake.</title>
        <authorList>
            <person name="Antunes A."/>
            <person name="Alam I."/>
            <person name="El Dorry H."/>
            <person name="Siam R."/>
            <person name="Robertson A."/>
            <person name="Bajic V.B."/>
            <person name="Stingl U."/>
        </authorList>
    </citation>
    <scope>NUCLEOTIDE SEQUENCE [LARGE SCALE GENOMIC DNA]</scope>
    <source>
        <strain evidence="3 4">SSD-17B</strain>
    </source>
</reference>
<dbReference type="Pfam" id="PF08545">
    <property type="entry name" value="ACP_syn_III"/>
    <property type="match status" value="1"/>
</dbReference>